<comment type="caution">
    <text evidence="1">The sequence shown here is derived from an EMBL/GenBank/DDBJ whole genome shotgun (WGS) entry which is preliminary data.</text>
</comment>
<protein>
    <submittedName>
        <fullName evidence="1">Uncharacterized protein</fullName>
    </submittedName>
</protein>
<keyword evidence="2" id="KW-1185">Reference proteome</keyword>
<organism evidence="1 2">
    <name type="scientific">Caerostris extrusa</name>
    <name type="common">Bark spider</name>
    <name type="synonym">Caerostris bankana</name>
    <dbReference type="NCBI Taxonomy" id="172846"/>
    <lineage>
        <taxon>Eukaryota</taxon>
        <taxon>Metazoa</taxon>
        <taxon>Ecdysozoa</taxon>
        <taxon>Arthropoda</taxon>
        <taxon>Chelicerata</taxon>
        <taxon>Arachnida</taxon>
        <taxon>Araneae</taxon>
        <taxon>Araneomorphae</taxon>
        <taxon>Entelegynae</taxon>
        <taxon>Araneoidea</taxon>
        <taxon>Araneidae</taxon>
        <taxon>Caerostris</taxon>
    </lineage>
</organism>
<evidence type="ECO:0000313" key="2">
    <source>
        <dbReference type="Proteomes" id="UP001054945"/>
    </source>
</evidence>
<name>A0AAV4Y4E2_CAEEX</name>
<accession>A0AAV4Y4E2</accession>
<dbReference type="Proteomes" id="UP001054945">
    <property type="component" value="Unassembled WGS sequence"/>
</dbReference>
<dbReference type="EMBL" id="BPLR01001415">
    <property type="protein sequence ID" value="GIZ02207.1"/>
    <property type="molecule type" value="Genomic_DNA"/>
</dbReference>
<gene>
    <name evidence="1" type="ORF">CEXT_478231</name>
</gene>
<evidence type="ECO:0000313" key="1">
    <source>
        <dbReference type="EMBL" id="GIZ02207.1"/>
    </source>
</evidence>
<reference evidence="1 2" key="1">
    <citation type="submission" date="2021-06" db="EMBL/GenBank/DDBJ databases">
        <title>Caerostris extrusa draft genome.</title>
        <authorList>
            <person name="Kono N."/>
            <person name="Arakawa K."/>
        </authorList>
    </citation>
    <scope>NUCLEOTIDE SEQUENCE [LARGE SCALE GENOMIC DNA]</scope>
</reference>
<sequence length="69" mass="7772">MKHVLSEINCEETRDSCNAALPDGWETNVCWSGDLARWVDEPLVAGIFVESRSILPSRNNLHSDKHSSF</sequence>
<proteinExistence type="predicted"/>
<dbReference type="AlphaFoldDB" id="A0AAV4Y4E2"/>